<feature type="compositionally biased region" description="Basic and acidic residues" evidence="1">
    <location>
        <begin position="285"/>
        <end position="297"/>
    </location>
</feature>
<feature type="compositionally biased region" description="Pro residues" evidence="1">
    <location>
        <begin position="305"/>
        <end position="314"/>
    </location>
</feature>
<dbReference type="Pfam" id="PF13699">
    <property type="entry name" value="eCIS_core"/>
    <property type="match status" value="1"/>
</dbReference>
<dbReference type="InterPro" id="IPR025295">
    <property type="entry name" value="eCIS_core_dom"/>
</dbReference>
<name>A0A918WFL9_STRCJ</name>
<feature type="region of interest" description="Disordered" evidence="1">
    <location>
        <begin position="282"/>
        <end position="314"/>
    </location>
</feature>
<protein>
    <recommendedName>
        <fullName evidence="2">eCIS core domain-containing protein</fullName>
    </recommendedName>
</protein>
<feature type="region of interest" description="Disordered" evidence="1">
    <location>
        <begin position="1"/>
        <end position="29"/>
    </location>
</feature>
<dbReference type="EMBL" id="BMVB01000003">
    <property type="protein sequence ID" value="GHC39263.1"/>
    <property type="molecule type" value="Genomic_DNA"/>
</dbReference>
<evidence type="ECO:0000313" key="3">
    <source>
        <dbReference type="EMBL" id="GHC39263.1"/>
    </source>
</evidence>
<accession>A0A918WFL9</accession>
<dbReference type="AlphaFoldDB" id="A0A918WFL9"/>
<evidence type="ECO:0000256" key="1">
    <source>
        <dbReference type="SAM" id="MobiDB-lite"/>
    </source>
</evidence>
<feature type="region of interest" description="Disordered" evidence="1">
    <location>
        <begin position="142"/>
        <end position="173"/>
    </location>
</feature>
<evidence type="ECO:0000259" key="2">
    <source>
        <dbReference type="Pfam" id="PF13699"/>
    </source>
</evidence>
<feature type="domain" description="eCIS core" evidence="2">
    <location>
        <begin position="59"/>
        <end position="130"/>
    </location>
</feature>
<reference evidence="3" key="1">
    <citation type="journal article" date="2014" name="Int. J. Syst. Evol. Microbiol.">
        <title>Complete genome sequence of Corynebacterium casei LMG S-19264T (=DSM 44701T), isolated from a smear-ripened cheese.</title>
        <authorList>
            <consortium name="US DOE Joint Genome Institute (JGI-PGF)"/>
            <person name="Walter F."/>
            <person name="Albersmeier A."/>
            <person name="Kalinowski J."/>
            <person name="Ruckert C."/>
        </authorList>
    </citation>
    <scope>NUCLEOTIDE SEQUENCE</scope>
    <source>
        <strain evidence="3">JCM 4633</strain>
    </source>
</reference>
<evidence type="ECO:0000313" key="4">
    <source>
        <dbReference type="Proteomes" id="UP000646244"/>
    </source>
</evidence>
<dbReference type="RefSeq" id="WP_190108505.1">
    <property type="nucleotide sequence ID" value="NZ_BMVB01000003.1"/>
</dbReference>
<gene>
    <name evidence="3" type="ORF">GCM10010507_11240</name>
</gene>
<feature type="compositionally biased region" description="Basic and acidic residues" evidence="1">
    <location>
        <begin position="145"/>
        <end position="158"/>
    </location>
</feature>
<comment type="caution">
    <text evidence="3">The sequence shown here is derived from an EMBL/GenBank/DDBJ whole genome shotgun (WGS) entry which is preliminary data.</text>
</comment>
<organism evidence="3 4">
    <name type="scientific">Streptomyces cinnamoneus</name>
    <name type="common">Streptoverticillium cinnamoneum</name>
    <dbReference type="NCBI Taxonomy" id="53446"/>
    <lineage>
        <taxon>Bacteria</taxon>
        <taxon>Bacillati</taxon>
        <taxon>Actinomycetota</taxon>
        <taxon>Actinomycetes</taxon>
        <taxon>Kitasatosporales</taxon>
        <taxon>Streptomycetaceae</taxon>
        <taxon>Streptomyces</taxon>
        <taxon>Streptomyces cinnamoneus group</taxon>
    </lineage>
</organism>
<proteinExistence type="predicted"/>
<reference evidence="3" key="2">
    <citation type="submission" date="2020-09" db="EMBL/GenBank/DDBJ databases">
        <authorList>
            <person name="Sun Q."/>
            <person name="Ohkuma M."/>
        </authorList>
    </citation>
    <scope>NUCLEOTIDE SEQUENCE</scope>
    <source>
        <strain evidence="3">JCM 4633</strain>
    </source>
</reference>
<dbReference type="Proteomes" id="UP000646244">
    <property type="component" value="Unassembled WGS sequence"/>
</dbReference>
<sequence>MRAHRPASDAGPIEKKAAARAVPVSPPLSPDGLLARQRAAGNAAVARHVQQALASPGRPLADRLRSEMEARLGADFSDVRLHSDATARRSAAELGARAYTSGDHVVIGDGPVDEHTLAHELTPVVQQRQGPVVGTDNGAGLRIGHPHDRDERAAEENALRATSGPTPPLGGTIDAAVPSGRHATSFTVQRVIHQEASYAVEAGGRTSLTNRGDIDVEEHGGETCVRVYQTVFAPVMSAGRHKDVHQQGDGAVDFRNQEGSAWLNMGRPRRSMHCMRTYQGQKNRAASERLRRTHGADHVTGAVLPRPPWRPTGR</sequence>